<accession>A0A0B6Y738</accession>
<protein>
    <submittedName>
        <fullName evidence="1">Uncharacterized protein</fullName>
    </submittedName>
</protein>
<evidence type="ECO:0000313" key="1">
    <source>
        <dbReference type="EMBL" id="CEK51656.1"/>
    </source>
</evidence>
<reference evidence="1" key="1">
    <citation type="submission" date="2014-12" db="EMBL/GenBank/DDBJ databases">
        <title>Insight into the proteome of Arion vulgaris.</title>
        <authorList>
            <person name="Aradska J."/>
            <person name="Bulat T."/>
            <person name="Smidak R."/>
            <person name="Sarate P."/>
            <person name="Gangsoo J."/>
            <person name="Sialana F."/>
            <person name="Bilban M."/>
            <person name="Lubec G."/>
        </authorList>
    </citation>
    <scope>NUCLEOTIDE SEQUENCE</scope>
    <source>
        <tissue evidence="1">Skin</tissue>
    </source>
</reference>
<sequence length="50" mass="5544">MFYVGGDEVWTLLLITSMTPISHAESNVVDTLMKVLQCRVQYPVISLSAS</sequence>
<proteinExistence type="predicted"/>
<gene>
    <name evidence="1" type="primary">ORF14016</name>
</gene>
<dbReference type="AlphaFoldDB" id="A0A0B6Y738"/>
<organism evidence="1">
    <name type="scientific">Arion vulgaris</name>
    <dbReference type="NCBI Taxonomy" id="1028688"/>
    <lineage>
        <taxon>Eukaryota</taxon>
        <taxon>Metazoa</taxon>
        <taxon>Spiralia</taxon>
        <taxon>Lophotrochozoa</taxon>
        <taxon>Mollusca</taxon>
        <taxon>Gastropoda</taxon>
        <taxon>Heterobranchia</taxon>
        <taxon>Euthyneura</taxon>
        <taxon>Panpulmonata</taxon>
        <taxon>Eupulmonata</taxon>
        <taxon>Stylommatophora</taxon>
        <taxon>Helicina</taxon>
        <taxon>Arionoidea</taxon>
        <taxon>Arionidae</taxon>
        <taxon>Arion</taxon>
    </lineage>
</organism>
<dbReference type="EMBL" id="HACG01004791">
    <property type="protein sequence ID" value="CEK51656.1"/>
    <property type="molecule type" value="Transcribed_RNA"/>
</dbReference>
<name>A0A0B6Y738_9EUPU</name>